<evidence type="ECO:0000313" key="2">
    <source>
        <dbReference type="Proteomes" id="UP000530660"/>
    </source>
</evidence>
<evidence type="ECO:0000313" key="1">
    <source>
        <dbReference type="EMBL" id="KAF6004040.1"/>
    </source>
</evidence>
<dbReference type="AlphaFoldDB" id="A0A7J7IMS2"/>
<protein>
    <submittedName>
        <fullName evidence="1">Uncharacterized protein</fullName>
    </submittedName>
</protein>
<organism evidence="1 2">
    <name type="scientific">Cyanidiococcus yangmingshanensis</name>
    <dbReference type="NCBI Taxonomy" id="2690220"/>
    <lineage>
        <taxon>Eukaryota</taxon>
        <taxon>Rhodophyta</taxon>
        <taxon>Bangiophyceae</taxon>
        <taxon>Cyanidiales</taxon>
        <taxon>Cyanidiaceae</taxon>
        <taxon>Cyanidiococcus</taxon>
    </lineage>
</organism>
<proteinExistence type="predicted"/>
<reference evidence="1 2" key="1">
    <citation type="journal article" date="2020" name="J. Phycol.">
        <title>Comparative genome analysis reveals Cyanidiococcus gen. nov., a new extremophilic red algal genus sister to Cyanidioschyzon (Cyanidioschyzonaceae, Rhodophyta).</title>
        <authorList>
            <person name="Liu S.-L."/>
            <person name="Chiang Y.-R."/>
            <person name="Yoon H.S."/>
            <person name="Fu H.-Y."/>
        </authorList>
    </citation>
    <scope>NUCLEOTIDE SEQUENCE [LARGE SCALE GENOMIC DNA]</scope>
    <source>
        <strain evidence="1 2">THAL066</strain>
    </source>
</reference>
<name>A0A7J7IMS2_9RHOD</name>
<comment type="caution">
    <text evidence="1">The sequence shown here is derived from an EMBL/GenBank/DDBJ whole genome shotgun (WGS) entry which is preliminary data.</text>
</comment>
<accession>A0A7J7IMS2</accession>
<gene>
    <name evidence="1" type="ORF">F1559_000592</name>
</gene>
<sequence>MAARWVHQRIRERSSTSHRIAVELGALYLGFEIGGADGARRVASALAARYSFAAPGEGVERLLDAVIDASLGFVNGMPASPAFAEAAGIALTTRLKAEVCAGAATRLLTRLEARGIDPSSATETDWWFPLWRLYQALLRDMRVGVDQRRGSASASGAVTPDLVASTAAA</sequence>
<dbReference type="Proteomes" id="UP000530660">
    <property type="component" value="Unassembled WGS sequence"/>
</dbReference>
<keyword evidence="2" id="KW-1185">Reference proteome</keyword>
<dbReference type="EMBL" id="VWRR01000004">
    <property type="protein sequence ID" value="KAF6004040.1"/>
    <property type="molecule type" value="Genomic_DNA"/>
</dbReference>